<gene>
    <name evidence="1" type="ORF">SJ05684_c10870</name>
</gene>
<keyword evidence="2" id="KW-1185">Reference proteome</keyword>
<evidence type="ECO:0000313" key="1">
    <source>
        <dbReference type="EMBL" id="ASY62544.1"/>
    </source>
</evidence>
<sequence>MARFHIRVTKNEDGSIKRELMREEYKIADVSKAEIIDMLMQFSSSLRYD</sequence>
<name>A0A249PA45_9HYPH</name>
<evidence type="ECO:0000313" key="2">
    <source>
        <dbReference type="Proteomes" id="UP000217211"/>
    </source>
</evidence>
<dbReference type="KEGG" id="esj:SJ05684_c10870"/>
<dbReference type="Proteomes" id="UP000217211">
    <property type="component" value="Chromosome"/>
</dbReference>
<proteinExistence type="predicted"/>
<dbReference type="STRING" id="716928.GCA_000261485_04852"/>
<dbReference type="RefSeq" id="WP_157212020.1">
    <property type="nucleotide sequence ID" value="NZ_AJQT01000109.1"/>
</dbReference>
<accession>A0A249PA45</accession>
<dbReference type="AlphaFoldDB" id="A0A249PA45"/>
<organism evidence="1 2">
    <name type="scientific">Sinorhizobium sojae CCBAU 05684</name>
    <dbReference type="NCBI Taxonomy" id="716928"/>
    <lineage>
        <taxon>Bacteria</taxon>
        <taxon>Pseudomonadati</taxon>
        <taxon>Pseudomonadota</taxon>
        <taxon>Alphaproteobacteria</taxon>
        <taxon>Hyphomicrobiales</taxon>
        <taxon>Rhizobiaceae</taxon>
        <taxon>Sinorhizobium/Ensifer group</taxon>
        <taxon>Sinorhizobium</taxon>
    </lineage>
</organism>
<protein>
    <submittedName>
        <fullName evidence="1">Uncharacterized protein</fullName>
    </submittedName>
</protein>
<dbReference type="OrthoDB" id="9909379at2"/>
<dbReference type="EMBL" id="CP023067">
    <property type="protein sequence ID" value="ASY62544.1"/>
    <property type="molecule type" value="Genomic_DNA"/>
</dbReference>
<reference evidence="1 2" key="1">
    <citation type="submission" date="2017-08" db="EMBL/GenBank/DDBJ databases">
        <title>Multipartite genome sequences of Sinorhizobium species nodulating soybeans.</title>
        <authorList>
            <person name="Tian C.F."/>
        </authorList>
    </citation>
    <scope>NUCLEOTIDE SEQUENCE [LARGE SCALE GENOMIC DNA]</scope>
    <source>
        <strain evidence="1 2">CCBAU 05684</strain>
    </source>
</reference>